<comment type="caution">
    <text evidence="1">The sequence shown here is derived from an EMBL/GenBank/DDBJ whole genome shotgun (WGS) entry which is preliminary data.</text>
</comment>
<keyword evidence="2" id="KW-1185">Reference proteome</keyword>
<protein>
    <submittedName>
        <fullName evidence="1">Uncharacterized protein</fullName>
    </submittedName>
</protein>
<dbReference type="RefSeq" id="WP_008679773.1">
    <property type="nucleotide sequence ID" value="NZ_CABKOG010000003.1"/>
</dbReference>
<proteinExistence type="predicted"/>
<gene>
    <name evidence="1" type="ORF">NE398_02130</name>
</gene>
<sequence>MRKSTKKIICFFVGILVILGVFSRNVFANSIEKYKGSIVADSINSKIPEEVREENTPNLDLMYMIYIENRDGGSIYQEFPDGSKRSIGNVIRSGKYPTNSSAGFWASHYDAANDGTHSCITASASNNVHVRVGPNESYDPIKAAEITKASVPSLSPADIEAAGVWMPKQFTIGTEDDYVYAEINNPSKFTESIIYTDILGGNEIFGGESGAFVGNPVQFLDNDEEWKSLDYYYNGSYDKPIPEDLRIVVSKPSISIGSPVSIEFENWAAGDTVNGEYKESNGRVLLNYADGTSKHIADIIQRVRGTGRFGGSEYSHVGTFRASHPGVICLSTSPKVGRSNWGTYIDYSGGIQLVPANHAKFLAYNVDQKSFIDGAYSQQPHYGIIASIGANKEDLYNPEYAPNGEITFDPILEAVAPLYSQYLKPKYIDGDIENSTMFVISEDFGVNWKETPTIMGLTGFENHSASFEESPVASWTNIKILLEY</sequence>
<evidence type="ECO:0000313" key="1">
    <source>
        <dbReference type="EMBL" id="MDC4238968.1"/>
    </source>
</evidence>
<organism evidence="1 2">
    <name type="scientific">Clostridium tertium</name>
    <dbReference type="NCBI Taxonomy" id="1559"/>
    <lineage>
        <taxon>Bacteria</taxon>
        <taxon>Bacillati</taxon>
        <taxon>Bacillota</taxon>
        <taxon>Clostridia</taxon>
        <taxon>Eubacteriales</taxon>
        <taxon>Clostridiaceae</taxon>
        <taxon>Clostridium</taxon>
    </lineage>
</organism>
<evidence type="ECO:0000313" key="2">
    <source>
        <dbReference type="Proteomes" id="UP001141183"/>
    </source>
</evidence>
<name>A0A9X3XGV5_9CLOT</name>
<dbReference type="EMBL" id="JAMRYU010000001">
    <property type="protein sequence ID" value="MDC4238968.1"/>
    <property type="molecule type" value="Genomic_DNA"/>
</dbReference>
<reference evidence="1" key="1">
    <citation type="submission" date="2022-05" db="EMBL/GenBank/DDBJ databases">
        <title>Draft genome sequence of Clostridium tertium strain CP3 isolated from Peru.</title>
        <authorList>
            <person name="Hurtado R."/>
            <person name="Lima L."/>
            <person name="Sousa T."/>
            <person name="Jaiswal A.K."/>
            <person name="Tiwari S."/>
            <person name="Maturrano L."/>
            <person name="Brenig B."/>
            <person name="Azevedo V."/>
        </authorList>
    </citation>
    <scope>NUCLEOTIDE SEQUENCE</scope>
    <source>
        <strain evidence="1">CP3</strain>
    </source>
</reference>
<dbReference type="AlphaFoldDB" id="A0A9X3XGV5"/>
<accession>A0A9X3XGV5</accession>
<dbReference type="Proteomes" id="UP001141183">
    <property type="component" value="Unassembled WGS sequence"/>
</dbReference>